<keyword evidence="3" id="KW-1185">Reference proteome</keyword>
<feature type="chain" id="PRO_5003053777" evidence="1">
    <location>
        <begin position="24"/>
        <end position="124"/>
    </location>
</feature>
<dbReference type="GeneID" id="9525506"/>
<organism evidence="2 3">
    <name type="scientific">Arthroderma benhamiae (strain ATCC MYA-4681 / CBS 112371)</name>
    <name type="common">Trichophyton mentagrophytes</name>
    <dbReference type="NCBI Taxonomy" id="663331"/>
    <lineage>
        <taxon>Eukaryota</taxon>
        <taxon>Fungi</taxon>
        <taxon>Dikarya</taxon>
        <taxon>Ascomycota</taxon>
        <taxon>Pezizomycotina</taxon>
        <taxon>Eurotiomycetes</taxon>
        <taxon>Eurotiomycetidae</taxon>
        <taxon>Onygenales</taxon>
        <taxon>Arthrodermataceae</taxon>
        <taxon>Trichophyton</taxon>
    </lineage>
</organism>
<keyword evidence="1" id="KW-0732">Signal</keyword>
<dbReference type="KEGG" id="abe:ARB_03493"/>
<accession>D4B4V3</accession>
<sequence length="124" mass="14004">MGVSFFSTSTSTFLLLLHHLSSCSFRFSYLDAVDTSVRHVGSEDISLKSQDGWVNDGFFRRWSIFGPAFHFQTQRLAPWWFLNDRHGQPAVYIHPEELLLVDLRPSHPAAEPLSALTTALLPAS</sequence>
<proteinExistence type="predicted"/>
<dbReference type="Proteomes" id="UP000008866">
    <property type="component" value="Unassembled WGS sequence"/>
</dbReference>
<dbReference type="HOGENOM" id="CLU_2003361_0_0_1"/>
<evidence type="ECO:0000313" key="3">
    <source>
        <dbReference type="Proteomes" id="UP000008866"/>
    </source>
</evidence>
<feature type="signal peptide" evidence="1">
    <location>
        <begin position="1"/>
        <end position="23"/>
    </location>
</feature>
<evidence type="ECO:0000313" key="2">
    <source>
        <dbReference type="EMBL" id="EFE29598.1"/>
    </source>
</evidence>
<protein>
    <submittedName>
        <fullName evidence="2">Uncharacterized protein</fullName>
    </submittedName>
</protein>
<comment type="caution">
    <text evidence="2">The sequence shown here is derived from an EMBL/GenBank/DDBJ whole genome shotgun (WGS) entry which is preliminary data.</text>
</comment>
<gene>
    <name evidence="2" type="ORF">ARB_03493</name>
</gene>
<name>D4B4V3_ARTBC</name>
<dbReference type="RefSeq" id="XP_003010238.1">
    <property type="nucleotide sequence ID" value="XM_003010192.1"/>
</dbReference>
<dbReference type="EMBL" id="ABSU01000035">
    <property type="protein sequence ID" value="EFE29598.1"/>
    <property type="molecule type" value="Genomic_DNA"/>
</dbReference>
<dbReference type="AlphaFoldDB" id="D4B4V3"/>
<reference evidence="3" key="1">
    <citation type="journal article" date="2011" name="Genome Biol.">
        <title>Comparative and functional genomics provide insights into the pathogenicity of dermatophytic fungi.</title>
        <authorList>
            <person name="Burmester A."/>
            <person name="Shelest E."/>
            <person name="Gloeckner G."/>
            <person name="Heddergott C."/>
            <person name="Schindler S."/>
            <person name="Staib P."/>
            <person name="Heidel A."/>
            <person name="Felder M."/>
            <person name="Petzold A."/>
            <person name="Szafranski K."/>
            <person name="Feuermann M."/>
            <person name="Pedruzzi I."/>
            <person name="Priebe S."/>
            <person name="Groth M."/>
            <person name="Winkler R."/>
            <person name="Li W."/>
            <person name="Kniemeyer O."/>
            <person name="Schroeckh V."/>
            <person name="Hertweck C."/>
            <person name="Hube B."/>
            <person name="White T.C."/>
            <person name="Platzer M."/>
            <person name="Guthke R."/>
            <person name="Heitman J."/>
            <person name="Woestemeyer J."/>
            <person name="Zipfel P.F."/>
            <person name="Monod M."/>
            <person name="Brakhage A.A."/>
        </authorList>
    </citation>
    <scope>NUCLEOTIDE SEQUENCE [LARGE SCALE GENOMIC DNA]</scope>
    <source>
        <strain evidence="3">ATCC MYA-4681 / CBS 112371</strain>
    </source>
</reference>
<evidence type="ECO:0000256" key="1">
    <source>
        <dbReference type="SAM" id="SignalP"/>
    </source>
</evidence>